<evidence type="ECO:0000256" key="1">
    <source>
        <dbReference type="SAM" id="Phobius"/>
    </source>
</evidence>
<keyword evidence="1" id="KW-0472">Membrane</keyword>
<feature type="transmembrane region" description="Helical" evidence="1">
    <location>
        <begin position="20"/>
        <end position="37"/>
    </location>
</feature>
<protein>
    <submittedName>
        <fullName evidence="2">Uncharacterized protein</fullName>
    </submittedName>
</protein>
<accession>A0A371CKK5</accession>
<evidence type="ECO:0000313" key="3">
    <source>
        <dbReference type="Proteomes" id="UP000256964"/>
    </source>
</evidence>
<dbReference type="AlphaFoldDB" id="A0A371CKK5"/>
<dbReference type="Proteomes" id="UP000256964">
    <property type="component" value="Unassembled WGS sequence"/>
</dbReference>
<keyword evidence="3" id="KW-1185">Reference proteome</keyword>
<dbReference type="EMBL" id="KZ857536">
    <property type="protein sequence ID" value="RDX40818.1"/>
    <property type="molecule type" value="Genomic_DNA"/>
</dbReference>
<gene>
    <name evidence="2" type="ORF">OH76DRAFT_288021</name>
</gene>
<sequence length="91" mass="10559">MYLVLSAPWMYPCPSVRLFYVYLSHYLFFLFISSLAFRSPCCLATPPFPALTLSPLIPYTRNLMYLHALLLSFPHRCDLATVRYFVGLLTD</sequence>
<proteinExistence type="predicted"/>
<name>A0A371CKK5_9APHY</name>
<keyword evidence="1" id="KW-1133">Transmembrane helix</keyword>
<keyword evidence="1" id="KW-0812">Transmembrane</keyword>
<reference evidence="2 3" key="1">
    <citation type="journal article" date="2018" name="Biotechnol. Biofuels">
        <title>Integrative visual omics of the white-rot fungus Polyporus brumalis exposes the biotechnological potential of its oxidative enzymes for delignifying raw plant biomass.</title>
        <authorList>
            <person name="Miyauchi S."/>
            <person name="Rancon A."/>
            <person name="Drula E."/>
            <person name="Hage H."/>
            <person name="Chaduli D."/>
            <person name="Favel A."/>
            <person name="Grisel S."/>
            <person name="Henrissat B."/>
            <person name="Herpoel-Gimbert I."/>
            <person name="Ruiz-Duenas F.J."/>
            <person name="Chevret D."/>
            <person name="Hainaut M."/>
            <person name="Lin J."/>
            <person name="Wang M."/>
            <person name="Pangilinan J."/>
            <person name="Lipzen A."/>
            <person name="Lesage-Meessen L."/>
            <person name="Navarro D."/>
            <person name="Riley R."/>
            <person name="Grigoriev I.V."/>
            <person name="Zhou S."/>
            <person name="Raouche S."/>
            <person name="Rosso M.N."/>
        </authorList>
    </citation>
    <scope>NUCLEOTIDE SEQUENCE [LARGE SCALE GENOMIC DNA]</scope>
    <source>
        <strain evidence="2 3">BRFM 1820</strain>
    </source>
</reference>
<organism evidence="2 3">
    <name type="scientific">Lentinus brumalis</name>
    <dbReference type="NCBI Taxonomy" id="2498619"/>
    <lineage>
        <taxon>Eukaryota</taxon>
        <taxon>Fungi</taxon>
        <taxon>Dikarya</taxon>
        <taxon>Basidiomycota</taxon>
        <taxon>Agaricomycotina</taxon>
        <taxon>Agaricomycetes</taxon>
        <taxon>Polyporales</taxon>
        <taxon>Polyporaceae</taxon>
        <taxon>Lentinus</taxon>
    </lineage>
</organism>
<evidence type="ECO:0000313" key="2">
    <source>
        <dbReference type="EMBL" id="RDX40818.1"/>
    </source>
</evidence>